<comment type="caution">
    <text evidence="2">The sequence shown here is derived from an EMBL/GenBank/DDBJ whole genome shotgun (WGS) entry which is preliminary data.</text>
</comment>
<dbReference type="AlphaFoldDB" id="A0A5B7GJH4"/>
<evidence type="ECO:0000313" key="3">
    <source>
        <dbReference type="Proteomes" id="UP000324222"/>
    </source>
</evidence>
<reference evidence="2 3" key="1">
    <citation type="submission" date="2019-05" db="EMBL/GenBank/DDBJ databases">
        <title>Another draft genome of Portunus trituberculatus and its Hox gene families provides insights of decapod evolution.</title>
        <authorList>
            <person name="Jeong J.-H."/>
            <person name="Song I."/>
            <person name="Kim S."/>
            <person name="Choi T."/>
            <person name="Kim D."/>
            <person name="Ryu S."/>
            <person name="Kim W."/>
        </authorList>
    </citation>
    <scope>NUCLEOTIDE SEQUENCE [LARGE SCALE GENOMIC DNA]</scope>
    <source>
        <tissue evidence="2">Muscle</tissue>
    </source>
</reference>
<accession>A0A5B7GJH4</accession>
<dbReference type="Proteomes" id="UP000324222">
    <property type="component" value="Unassembled WGS sequence"/>
</dbReference>
<feature type="compositionally biased region" description="Basic and acidic residues" evidence="1">
    <location>
        <begin position="27"/>
        <end position="37"/>
    </location>
</feature>
<feature type="region of interest" description="Disordered" evidence="1">
    <location>
        <begin position="86"/>
        <end position="108"/>
    </location>
</feature>
<name>A0A5B7GJH4_PORTR</name>
<dbReference type="EMBL" id="VSRR010015025">
    <property type="protein sequence ID" value="MPC57726.1"/>
    <property type="molecule type" value="Genomic_DNA"/>
</dbReference>
<keyword evidence="3" id="KW-1185">Reference proteome</keyword>
<evidence type="ECO:0000313" key="2">
    <source>
        <dbReference type="EMBL" id="MPC57726.1"/>
    </source>
</evidence>
<sequence length="108" mass="11707">MRPSEELPEQETAVGGLCGGESPFLVRPEDDVSRARAETPLPKHPCLDTQPSSTGRPLLGDTFSGCFRWSTGSLRRNHLVWPLTGDITSMGSPLPLERVEQGPMPPLA</sequence>
<gene>
    <name evidence="2" type="ORF">E2C01_051714</name>
</gene>
<evidence type="ECO:0000256" key="1">
    <source>
        <dbReference type="SAM" id="MobiDB-lite"/>
    </source>
</evidence>
<protein>
    <submittedName>
        <fullName evidence="2">Uncharacterized protein</fullName>
    </submittedName>
</protein>
<organism evidence="2 3">
    <name type="scientific">Portunus trituberculatus</name>
    <name type="common">Swimming crab</name>
    <name type="synonym">Neptunus trituberculatus</name>
    <dbReference type="NCBI Taxonomy" id="210409"/>
    <lineage>
        <taxon>Eukaryota</taxon>
        <taxon>Metazoa</taxon>
        <taxon>Ecdysozoa</taxon>
        <taxon>Arthropoda</taxon>
        <taxon>Crustacea</taxon>
        <taxon>Multicrustacea</taxon>
        <taxon>Malacostraca</taxon>
        <taxon>Eumalacostraca</taxon>
        <taxon>Eucarida</taxon>
        <taxon>Decapoda</taxon>
        <taxon>Pleocyemata</taxon>
        <taxon>Brachyura</taxon>
        <taxon>Eubrachyura</taxon>
        <taxon>Portunoidea</taxon>
        <taxon>Portunidae</taxon>
        <taxon>Portuninae</taxon>
        <taxon>Portunus</taxon>
    </lineage>
</organism>
<feature type="region of interest" description="Disordered" evidence="1">
    <location>
        <begin position="1"/>
        <end position="58"/>
    </location>
</feature>
<proteinExistence type="predicted"/>